<evidence type="ECO:0000259" key="10">
    <source>
        <dbReference type="Pfam" id="PF14748"/>
    </source>
</evidence>
<comment type="similarity">
    <text evidence="1 6">Belongs to the pyrroline-5-carboxylate reductase family.</text>
</comment>
<comment type="catalytic activity">
    <reaction evidence="6">
        <text>L-proline + NADP(+) = (S)-1-pyrroline-5-carboxylate + NADPH + 2 H(+)</text>
        <dbReference type="Rhea" id="RHEA:14109"/>
        <dbReference type="ChEBI" id="CHEBI:15378"/>
        <dbReference type="ChEBI" id="CHEBI:17388"/>
        <dbReference type="ChEBI" id="CHEBI:57783"/>
        <dbReference type="ChEBI" id="CHEBI:58349"/>
        <dbReference type="ChEBI" id="CHEBI:60039"/>
        <dbReference type="EC" id="1.5.1.2"/>
    </reaction>
</comment>
<feature type="binding site" evidence="8">
    <location>
        <begin position="6"/>
        <end position="11"/>
    </location>
    <ligand>
        <name>NADP(+)</name>
        <dbReference type="ChEBI" id="CHEBI:58349"/>
    </ligand>
</feature>
<evidence type="ECO:0000256" key="4">
    <source>
        <dbReference type="ARBA" id="ARBA00023002"/>
    </source>
</evidence>
<dbReference type="HAMAP" id="MF_01925">
    <property type="entry name" value="P5C_reductase"/>
    <property type="match status" value="1"/>
</dbReference>
<comment type="function">
    <text evidence="5 6">Catalyzes the reduction of 1-pyrroline-5-carboxylate (PCA) to L-proline.</text>
</comment>
<name>A0A9D1DRK7_9FIRM</name>
<gene>
    <name evidence="6" type="primary">proC</name>
    <name evidence="11" type="ORF">IAA54_09070</name>
</gene>
<keyword evidence="6" id="KW-0028">Amino-acid biosynthesis</keyword>
<comment type="caution">
    <text evidence="11">The sequence shown here is derived from an EMBL/GenBank/DDBJ whole genome shotgun (WGS) entry which is preliminary data.</text>
</comment>
<evidence type="ECO:0000256" key="6">
    <source>
        <dbReference type="HAMAP-Rule" id="MF_01925"/>
    </source>
</evidence>
<dbReference type="InterPro" id="IPR008927">
    <property type="entry name" value="6-PGluconate_DH-like_C_sf"/>
</dbReference>
<dbReference type="InterPro" id="IPR029036">
    <property type="entry name" value="P5CR_dimer"/>
</dbReference>
<dbReference type="Gene3D" id="3.40.50.720">
    <property type="entry name" value="NAD(P)-binding Rossmann-like Domain"/>
    <property type="match status" value="1"/>
</dbReference>
<reference evidence="11" key="2">
    <citation type="journal article" date="2021" name="PeerJ">
        <title>Extensive microbial diversity within the chicken gut microbiome revealed by metagenomics and culture.</title>
        <authorList>
            <person name="Gilroy R."/>
            <person name="Ravi A."/>
            <person name="Getino M."/>
            <person name="Pursley I."/>
            <person name="Horton D.L."/>
            <person name="Alikhan N.F."/>
            <person name="Baker D."/>
            <person name="Gharbi K."/>
            <person name="Hall N."/>
            <person name="Watson M."/>
            <person name="Adriaenssens E.M."/>
            <person name="Foster-Nyarko E."/>
            <person name="Jarju S."/>
            <person name="Secka A."/>
            <person name="Antonio M."/>
            <person name="Oren A."/>
            <person name="Chaudhuri R.R."/>
            <person name="La Ragione R."/>
            <person name="Hildebrand F."/>
            <person name="Pallen M.J."/>
        </authorList>
    </citation>
    <scope>NUCLEOTIDE SEQUENCE</scope>
    <source>
        <strain evidence="11">ChiSjej1B19-7085</strain>
    </source>
</reference>
<evidence type="ECO:0000256" key="1">
    <source>
        <dbReference type="ARBA" id="ARBA00005525"/>
    </source>
</evidence>
<keyword evidence="2 6" id="KW-0641">Proline biosynthesis</keyword>
<keyword evidence="6" id="KW-0963">Cytoplasm</keyword>
<dbReference type="AlphaFoldDB" id="A0A9D1DRK7"/>
<dbReference type="PIRSF" id="PIRSF000193">
    <property type="entry name" value="Pyrrol-5-carb_rd"/>
    <property type="match status" value="1"/>
</dbReference>
<dbReference type="Pfam" id="PF03807">
    <property type="entry name" value="F420_oxidored"/>
    <property type="match status" value="1"/>
</dbReference>
<feature type="domain" description="Pyrroline-5-carboxylate reductase dimerisation" evidence="10">
    <location>
        <begin position="158"/>
        <end position="262"/>
    </location>
</feature>
<dbReference type="EC" id="1.5.1.2" evidence="6 7"/>
<organism evidence="11 12">
    <name type="scientific">Candidatus Gallacutalibacter pullicola</name>
    <dbReference type="NCBI Taxonomy" id="2840830"/>
    <lineage>
        <taxon>Bacteria</taxon>
        <taxon>Bacillati</taxon>
        <taxon>Bacillota</taxon>
        <taxon>Clostridia</taxon>
        <taxon>Eubacteriales</taxon>
        <taxon>Candidatus Gallacutalibacter</taxon>
    </lineage>
</organism>
<comment type="subcellular location">
    <subcellularLocation>
        <location evidence="6">Cytoplasm</location>
    </subcellularLocation>
</comment>
<dbReference type="NCBIfam" id="TIGR00112">
    <property type="entry name" value="proC"/>
    <property type="match status" value="1"/>
</dbReference>
<dbReference type="InterPro" id="IPR036291">
    <property type="entry name" value="NAD(P)-bd_dom_sf"/>
</dbReference>
<evidence type="ECO:0000313" key="12">
    <source>
        <dbReference type="Proteomes" id="UP000886785"/>
    </source>
</evidence>
<evidence type="ECO:0000256" key="3">
    <source>
        <dbReference type="ARBA" id="ARBA00022857"/>
    </source>
</evidence>
<evidence type="ECO:0000256" key="8">
    <source>
        <dbReference type="PIRSR" id="PIRSR000193-1"/>
    </source>
</evidence>
<dbReference type="GO" id="GO:0055129">
    <property type="term" value="P:L-proline biosynthetic process"/>
    <property type="evidence" value="ECO:0007669"/>
    <property type="project" value="UniProtKB-UniRule"/>
</dbReference>
<evidence type="ECO:0000256" key="2">
    <source>
        <dbReference type="ARBA" id="ARBA00022650"/>
    </source>
</evidence>
<dbReference type="GO" id="GO:0005737">
    <property type="term" value="C:cytoplasm"/>
    <property type="evidence" value="ECO:0007669"/>
    <property type="project" value="UniProtKB-SubCell"/>
</dbReference>
<dbReference type="Gene3D" id="1.10.3730.10">
    <property type="entry name" value="ProC C-terminal domain-like"/>
    <property type="match status" value="1"/>
</dbReference>
<evidence type="ECO:0000259" key="9">
    <source>
        <dbReference type="Pfam" id="PF03807"/>
    </source>
</evidence>
<protein>
    <recommendedName>
        <fullName evidence="6 7">Pyrroline-5-carboxylate reductase</fullName>
        <shortName evidence="6">P5C reductase</shortName>
        <shortName evidence="6">P5CR</shortName>
        <ecNumber evidence="6 7">1.5.1.2</ecNumber>
    </recommendedName>
    <alternativeName>
        <fullName evidence="6">PCA reductase</fullName>
    </alternativeName>
</protein>
<dbReference type="InterPro" id="IPR000304">
    <property type="entry name" value="Pyrroline-COOH_reductase"/>
</dbReference>
<sequence length="264" mass="28348">MKIGFIGIGNMANAIIGGVLKSGVPAEQISLYDLFPEKCESLRAKGMTVYRSAQELTAECGIIFLTVKPQNFAEVLEQIRPAASETKIFVSIAAGVSTGYIKKQLGGSYTVFRAMPNTPLLLGKGATALYCPLDVPEESSRLVKSFFEACGVVRLVQEEEINTVTSISGSSPAYFYLFAKAMMAYAQQEGLDPETAKALICQTMIGSAAMLLESGQTPDELIRMVSSPGGTTLEAMNVLRSRDVEGILCDAMKACTRRAGELEK</sequence>
<keyword evidence="4 6" id="KW-0560">Oxidoreductase</keyword>
<dbReference type="GO" id="GO:0004735">
    <property type="term" value="F:pyrroline-5-carboxylate reductase activity"/>
    <property type="evidence" value="ECO:0007669"/>
    <property type="project" value="UniProtKB-UniRule"/>
</dbReference>
<dbReference type="InterPro" id="IPR028939">
    <property type="entry name" value="P5C_Rdtase_cat_N"/>
</dbReference>
<feature type="domain" description="Pyrroline-5-carboxylate reductase catalytic N-terminal" evidence="9">
    <location>
        <begin position="2"/>
        <end position="95"/>
    </location>
</feature>
<comment type="catalytic activity">
    <reaction evidence="6">
        <text>L-proline + NAD(+) = (S)-1-pyrroline-5-carboxylate + NADH + 2 H(+)</text>
        <dbReference type="Rhea" id="RHEA:14105"/>
        <dbReference type="ChEBI" id="CHEBI:15378"/>
        <dbReference type="ChEBI" id="CHEBI:17388"/>
        <dbReference type="ChEBI" id="CHEBI:57540"/>
        <dbReference type="ChEBI" id="CHEBI:57945"/>
        <dbReference type="ChEBI" id="CHEBI:60039"/>
        <dbReference type="EC" id="1.5.1.2"/>
    </reaction>
</comment>
<evidence type="ECO:0000256" key="5">
    <source>
        <dbReference type="ARBA" id="ARBA00058118"/>
    </source>
</evidence>
<dbReference type="SUPFAM" id="SSF48179">
    <property type="entry name" value="6-phosphogluconate dehydrogenase C-terminal domain-like"/>
    <property type="match status" value="1"/>
</dbReference>
<dbReference type="Proteomes" id="UP000886785">
    <property type="component" value="Unassembled WGS sequence"/>
</dbReference>
<evidence type="ECO:0000256" key="7">
    <source>
        <dbReference type="NCBIfam" id="TIGR00112"/>
    </source>
</evidence>
<keyword evidence="3 6" id="KW-0521">NADP</keyword>
<accession>A0A9D1DRK7</accession>
<proteinExistence type="inferred from homology"/>
<evidence type="ECO:0000313" key="11">
    <source>
        <dbReference type="EMBL" id="HIR57810.1"/>
    </source>
</evidence>
<comment type="pathway">
    <text evidence="6">Amino-acid biosynthesis; L-proline biosynthesis; L-proline from L-glutamate 5-semialdehyde: step 1/1.</text>
</comment>
<dbReference type="SUPFAM" id="SSF51735">
    <property type="entry name" value="NAD(P)-binding Rossmann-fold domains"/>
    <property type="match status" value="1"/>
</dbReference>
<dbReference type="PANTHER" id="PTHR11645:SF0">
    <property type="entry name" value="PYRROLINE-5-CARBOXYLATE REDUCTASE 3"/>
    <property type="match status" value="1"/>
</dbReference>
<dbReference type="EMBL" id="DVHF01000106">
    <property type="protein sequence ID" value="HIR57810.1"/>
    <property type="molecule type" value="Genomic_DNA"/>
</dbReference>
<dbReference type="FunFam" id="1.10.3730.10:FF:000001">
    <property type="entry name" value="Pyrroline-5-carboxylate reductase"/>
    <property type="match status" value="1"/>
</dbReference>
<dbReference type="Pfam" id="PF14748">
    <property type="entry name" value="P5CR_dimer"/>
    <property type="match status" value="1"/>
</dbReference>
<dbReference type="PANTHER" id="PTHR11645">
    <property type="entry name" value="PYRROLINE-5-CARBOXYLATE REDUCTASE"/>
    <property type="match status" value="1"/>
</dbReference>
<reference evidence="11" key="1">
    <citation type="submission" date="2020-10" db="EMBL/GenBank/DDBJ databases">
        <authorList>
            <person name="Gilroy R."/>
        </authorList>
    </citation>
    <scope>NUCLEOTIDE SEQUENCE</scope>
    <source>
        <strain evidence="11">ChiSjej1B19-7085</strain>
    </source>
</reference>